<evidence type="ECO:0000313" key="2">
    <source>
        <dbReference type="EnsemblMetazoa" id="G24883.2:cds"/>
    </source>
</evidence>
<organism evidence="2 3">
    <name type="scientific">Magallana gigas</name>
    <name type="common">Pacific oyster</name>
    <name type="synonym">Crassostrea gigas</name>
    <dbReference type="NCBI Taxonomy" id="29159"/>
    <lineage>
        <taxon>Eukaryota</taxon>
        <taxon>Metazoa</taxon>
        <taxon>Spiralia</taxon>
        <taxon>Lophotrochozoa</taxon>
        <taxon>Mollusca</taxon>
        <taxon>Bivalvia</taxon>
        <taxon>Autobranchia</taxon>
        <taxon>Pteriomorphia</taxon>
        <taxon>Ostreida</taxon>
        <taxon>Ostreoidea</taxon>
        <taxon>Ostreidae</taxon>
        <taxon>Magallana</taxon>
    </lineage>
</organism>
<sequence length="556" mass="62921">MQISNFSIINISTIVPYRIFGPFESTPVKPNRLKAMAWAREFDCLCILVELWFEPCRTSATLVQQFALFWPSRLIEHLRINAEEASDIKERFHYTNVWRSPRNLDINVYHPSTNPRIFIKINTIHNPIISSRSFYEKKTTEMAALVENPLENNLSGQKSVIDDSIKTGEVIQLKEAKFNEDGVLQYKDTVLDKENLHLVGSLKKSEDIVKHDIAKRPKANEAKNDIDGKTEMTTSSRPVTGVSVKHIGDDKTEISRDTNSPSKRNGVRSYSEYGRSSSNRQSVLAPGKGRFDPIPPPNGSNYRGMPSPTPKHIRVPTKLIRLTTVTVSAKTKPAPRPPMSSLYYEEPKKPKKVVGWDEANSARPPLRIDMEGPGPCTYSPQNKPLYETNAPSWSFGSKTQPDKDGGGRTSWEKSWFQSPHIYQQKTDFFSDNAWPTPSSYTQRPLLGPRQRTTIEAPSFSIGVRRKIDLSNPGSFKQPSPGEYEKNQADKVVYRSSPAFSHQFRREGTVLWSHNEKTPGPAAYSPRLDNSKLMSPAFTIRSLRREKSHVLGPFATF</sequence>
<dbReference type="AlphaFoldDB" id="A0A8W8KQG8"/>
<name>A0A8W8KQG8_MAGGI</name>
<reference evidence="2" key="1">
    <citation type="submission" date="2022-08" db="UniProtKB">
        <authorList>
            <consortium name="EnsemblMetazoa"/>
        </authorList>
    </citation>
    <scope>IDENTIFICATION</scope>
    <source>
        <strain evidence="2">05x7-T-G4-1.051#20</strain>
    </source>
</reference>
<dbReference type="EnsemblMetazoa" id="G24883.2">
    <property type="protein sequence ID" value="G24883.2:cds"/>
    <property type="gene ID" value="G24883"/>
</dbReference>
<feature type="compositionally biased region" description="Basic and acidic residues" evidence="1">
    <location>
        <begin position="246"/>
        <end position="256"/>
    </location>
</feature>
<dbReference type="Pfam" id="PF07004">
    <property type="entry name" value="SHIPPO-rpt"/>
    <property type="match status" value="3"/>
</dbReference>
<feature type="compositionally biased region" description="Basic and acidic residues" evidence="1">
    <location>
        <begin position="214"/>
        <end position="230"/>
    </location>
</feature>
<keyword evidence="3" id="KW-1185">Reference proteome</keyword>
<dbReference type="InterPro" id="IPR010736">
    <property type="entry name" value="SHIPPO-rpt"/>
</dbReference>
<proteinExistence type="predicted"/>
<accession>A0A8W8KQG8</accession>
<feature type="compositionally biased region" description="Polar residues" evidence="1">
    <location>
        <begin position="389"/>
        <end position="399"/>
    </location>
</feature>
<evidence type="ECO:0000313" key="3">
    <source>
        <dbReference type="Proteomes" id="UP000005408"/>
    </source>
</evidence>
<dbReference type="Proteomes" id="UP000005408">
    <property type="component" value="Unassembled WGS sequence"/>
</dbReference>
<evidence type="ECO:0000256" key="1">
    <source>
        <dbReference type="SAM" id="MobiDB-lite"/>
    </source>
</evidence>
<feature type="region of interest" description="Disordered" evidence="1">
    <location>
        <begin position="214"/>
        <end position="312"/>
    </location>
</feature>
<feature type="region of interest" description="Disordered" evidence="1">
    <location>
        <begin position="364"/>
        <end position="412"/>
    </location>
</feature>
<protein>
    <submittedName>
        <fullName evidence="2">Uncharacterized protein</fullName>
    </submittedName>
</protein>